<keyword evidence="1" id="KW-0472">Membrane</keyword>
<feature type="signal peptide" evidence="2">
    <location>
        <begin position="1"/>
        <end position="20"/>
    </location>
</feature>
<dbReference type="SUPFAM" id="SSF51445">
    <property type="entry name" value="(Trans)glycosidases"/>
    <property type="match status" value="1"/>
</dbReference>
<dbReference type="InParanoid" id="A0A5C3Q3D0"/>
<dbReference type="PANTHER" id="PTHR36183:SF2">
    <property type="entry name" value="BETA-GLUCURONIDASE C-TERMINAL DOMAIN-CONTAINING PROTEIN"/>
    <property type="match status" value="1"/>
</dbReference>
<keyword evidence="1" id="KW-0812">Transmembrane</keyword>
<keyword evidence="4" id="KW-0378">Hydrolase</keyword>
<accession>A0A5C3Q3D0</accession>
<evidence type="ECO:0000313" key="5">
    <source>
        <dbReference type="Proteomes" id="UP000308197"/>
    </source>
</evidence>
<protein>
    <submittedName>
        <fullName evidence="4">Glycoside hydrolase family 79 protein</fullName>
    </submittedName>
</protein>
<dbReference type="EMBL" id="ML210966">
    <property type="protein sequence ID" value="TFK94708.1"/>
    <property type="molecule type" value="Genomic_DNA"/>
</dbReference>
<reference evidence="4 5" key="1">
    <citation type="journal article" date="2019" name="Nat. Ecol. Evol.">
        <title>Megaphylogeny resolves global patterns of mushroom evolution.</title>
        <authorList>
            <person name="Varga T."/>
            <person name="Krizsan K."/>
            <person name="Foldi C."/>
            <person name="Dima B."/>
            <person name="Sanchez-Garcia M."/>
            <person name="Sanchez-Ramirez S."/>
            <person name="Szollosi G.J."/>
            <person name="Szarkandi J.G."/>
            <person name="Papp V."/>
            <person name="Albert L."/>
            <person name="Andreopoulos W."/>
            <person name="Angelini C."/>
            <person name="Antonin V."/>
            <person name="Barry K.W."/>
            <person name="Bougher N.L."/>
            <person name="Buchanan P."/>
            <person name="Buyck B."/>
            <person name="Bense V."/>
            <person name="Catcheside P."/>
            <person name="Chovatia M."/>
            <person name="Cooper J."/>
            <person name="Damon W."/>
            <person name="Desjardin D."/>
            <person name="Finy P."/>
            <person name="Geml J."/>
            <person name="Haridas S."/>
            <person name="Hughes K."/>
            <person name="Justo A."/>
            <person name="Karasinski D."/>
            <person name="Kautmanova I."/>
            <person name="Kiss B."/>
            <person name="Kocsube S."/>
            <person name="Kotiranta H."/>
            <person name="LaButti K.M."/>
            <person name="Lechner B.E."/>
            <person name="Liimatainen K."/>
            <person name="Lipzen A."/>
            <person name="Lukacs Z."/>
            <person name="Mihaltcheva S."/>
            <person name="Morgado L.N."/>
            <person name="Niskanen T."/>
            <person name="Noordeloos M.E."/>
            <person name="Ohm R.A."/>
            <person name="Ortiz-Santana B."/>
            <person name="Ovrebo C."/>
            <person name="Racz N."/>
            <person name="Riley R."/>
            <person name="Savchenko A."/>
            <person name="Shiryaev A."/>
            <person name="Soop K."/>
            <person name="Spirin V."/>
            <person name="Szebenyi C."/>
            <person name="Tomsovsky M."/>
            <person name="Tulloss R.E."/>
            <person name="Uehling J."/>
            <person name="Grigoriev I.V."/>
            <person name="Vagvolgyi C."/>
            <person name="Papp T."/>
            <person name="Martin F.M."/>
            <person name="Miettinen O."/>
            <person name="Hibbett D.S."/>
            <person name="Nagy L.G."/>
        </authorList>
    </citation>
    <scope>NUCLEOTIDE SEQUENCE [LARGE SCALE GENOMIC DNA]</scope>
    <source>
        <strain evidence="4 5">HHB13444</strain>
    </source>
</reference>
<keyword evidence="1" id="KW-1133">Transmembrane helix</keyword>
<dbReference type="GO" id="GO:0016787">
    <property type="term" value="F:hydrolase activity"/>
    <property type="evidence" value="ECO:0007669"/>
    <property type="project" value="UniProtKB-KW"/>
</dbReference>
<dbReference type="Gene3D" id="3.20.20.80">
    <property type="entry name" value="Glycosidases"/>
    <property type="match status" value="1"/>
</dbReference>
<sequence>MPSMHAPLVALSCLLASVRAEVTIYGLTGQTTLAHLGPGSSSAPLSTTTSFATTPGPPQYTGLAAYNPVYMVPPAIPSPAPANQFSIGVPSDAQLLPGLSVKQRGSFFGFSIEMSVANQLIGTSSTNLHVPFLNFMSIIAEKAGEVHVRVGGNTQDTAYMVDSLPDGKFLDKNREDASNPTGTPIIAITPDLLFMLANVSSLVNIKWYLGIPFNDTNWRFQIAEKSEAILGDNLLGLQAANEPDLYARHGHRPENWGPEDFFEEFSAMTQAYSSDSQVPVKNNLIAPSVSSSGWTPEQVWDTGFVEAYSDYLQALAVEHYPSDNCAVIYPDPNNPPKNPLELLPQYLSHKSGQQLVAPYLNSTALAQQWGKPFMMFETNTASCGGFPGISDTFTSALWGVDYALQMAYSNFTTALFHFGGQNVSYNPFTAAPTNESAIHQWTTGPIFYSSIFLAEALGKTNASQVKDMLINDGNELTPGYAIYENGQFARMALINYMTDPSGANDYTATIYVGGDGFGEPNAAPASVKVKYLRAPSTSEKDNITWAGQTLGGRFMADGRWQGEESVLTIQCDQANNACQIKVPAPGAALVFFSDAAQAAAADGPIETFSTSIITKSKNTVTIDPSVLATSNGESGKDRLHRGGTSYGAESSGMAAYVAPGIAALISVLAGTAMFIRAS</sequence>
<dbReference type="InterPro" id="IPR013780">
    <property type="entry name" value="Glyco_hydro_b"/>
</dbReference>
<keyword evidence="2" id="KW-0732">Signal</keyword>
<evidence type="ECO:0000313" key="4">
    <source>
        <dbReference type="EMBL" id="TFK94708.1"/>
    </source>
</evidence>
<name>A0A5C3Q3D0_9APHY</name>
<dbReference type="PANTHER" id="PTHR36183">
    <property type="entry name" value="BETA-GLUCURONIDASE"/>
    <property type="match status" value="1"/>
</dbReference>
<evidence type="ECO:0000259" key="3">
    <source>
        <dbReference type="Pfam" id="PF16862"/>
    </source>
</evidence>
<dbReference type="InterPro" id="IPR052974">
    <property type="entry name" value="GH79_Enzymes"/>
</dbReference>
<dbReference type="InterPro" id="IPR017853">
    <property type="entry name" value="GH"/>
</dbReference>
<dbReference type="InterPro" id="IPR031728">
    <property type="entry name" value="GlcAase_C"/>
</dbReference>
<proteinExistence type="predicted"/>
<organism evidence="4 5">
    <name type="scientific">Polyporus arcularius HHB13444</name>
    <dbReference type="NCBI Taxonomy" id="1314778"/>
    <lineage>
        <taxon>Eukaryota</taxon>
        <taxon>Fungi</taxon>
        <taxon>Dikarya</taxon>
        <taxon>Basidiomycota</taxon>
        <taxon>Agaricomycotina</taxon>
        <taxon>Agaricomycetes</taxon>
        <taxon>Polyporales</taxon>
        <taxon>Polyporaceae</taxon>
        <taxon>Polyporus</taxon>
    </lineage>
</organism>
<feature type="transmembrane region" description="Helical" evidence="1">
    <location>
        <begin position="653"/>
        <end position="675"/>
    </location>
</feature>
<dbReference type="Gene3D" id="2.60.40.1180">
    <property type="entry name" value="Golgi alpha-mannosidase II"/>
    <property type="match status" value="1"/>
</dbReference>
<dbReference type="Proteomes" id="UP000308197">
    <property type="component" value="Unassembled WGS sequence"/>
</dbReference>
<dbReference type="Pfam" id="PF16862">
    <property type="entry name" value="Glyco_hydro_79C"/>
    <property type="match status" value="1"/>
</dbReference>
<dbReference type="AlphaFoldDB" id="A0A5C3Q3D0"/>
<gene>
    <name evidence="4" type="ORF">K466DRAFT_642028</name>
</gene>
<feature type="chain" id="PRO_5023083467" evidence="2">
    <location>
        <begin position="21"/>
        <end position="678"/>
    </location>
</feature>
<evidence type="ECO:0000256" key="2">
    <source>
        <dbReference type="SAM" id="SignalP"/>
    </source>
</evidence>
<evidence type="ECO:0000256" key="1">
    <source>
        <dbReference type="SAM" id="Phobius"/>
    </source>
</evidence>
<keyword evidence="5" id="KW-1185">Reference proteome</keyword>
<dbReference type="STRING" id="1314778.A0A5C3Q3D0"/>
<feature type="domain" description="Beta-glucuronidase C-terminal" evidence="3">
    <location>
        <begin position="479"/>
        <end position="589"/>
    </location>
</feature>